<sequence length="49" mass="5555">MPVDDREMGTDWLFTLFPQRVFTGGSMKRWMVVWATLLGPKPDGVTIGL</sequence>
<evidence type="ECO:0000313" key="2">
    <source>
        <dbReference type="Proteomes" id="UP000019140"/>
    </source>
</evidence>
<keyword evidence="2" id="KW-1185">Reference proteome</keyword>
<reference evidence="1 2" key="1">
    <citation type="journal article" date="2014" name="Nature">
        <title>An environmental bacterial taxon with a large and distinct metabolic repertoire.</title>
        <authorList>
            <person name="Wilson M.C."/>
            <person name="Mori T."/>
            <person name="Ruckert C."/>
            <person name="Uria A.R."/>
            <person name="Helf M.J."/>
            <person name="Takada K."/>
            <person name="Gernert C."/>
            <person name="Steffens U.A."/>
            <person name="Heycke N."/>
            <person name="Schmitt S."/>
            <person name="Rinke C."/>
            <person name="Helfrich E.J."/>
            <person name="Brachmann A.O."/>
            <person name="Gurgui C."/>
            <person name="Wakimoto T."/>
            <person name="Kracht M."/>
            <person name="Crusemann M."/>
            <person name="Hentschel U."/>
            <person name="Abe I."/>
            <person name="Matsunaga S."/>
            <person name="Kalinowski J."/>
            <person name="Takeyama H."/>
            <person name="Piel J."/>
        </authorList>
    </citation>
    <scope>NUCLEOTIDE SEQUENCE [LARGE SCALE GENOMIC DNA]</scope>
    <source>
        <strain evidence="2">TSY2</strain>
    </source>
</reference>
<evidence type="ECO:0000313" key="1">
    <source>
        <dbReference type="EMBL" id="ETX09160.1"/>
    </source>
</evidence>
<organism evidence="1 2">
    <name type="scientific">Candidatus Entotheonella gemina</name>
    <dbReference type="NCBI Taxonomy" id="1429439"/>
    <lineage>
        <taxon>Bacteria</taxon>
        <taxon>Pseudomonadati</taxon>
        <taxon>Nitrospinota/Tectimicrobiota group</taxon>
        <taxon>Candidatus Tectimicrobiota</taxon>
        <taxon>Candidatus Entotheonellia</taxon>
        <taxon>Candidatus Entotheonellales</taxon>
        <taxon>Candidatus Entotheonellaceae</taxon>
        <taxon>Candidatus Entotheonella</taxon>
    </lineage>
</organism>
<protein>
    <submittedName>
        <fullName evidence="1">Uncharacterized protein</fullName>
    </submittedName>
</protein>
<accession>W4MG42</accession>
<dbReference type="AlphaFoldDB" id="W4MG42"/>
<dbReference type="EMBL" id="AZHX01000042">
    <property type="protein sequence ID" value="ETX09160.1"/>
    <property type="molecule type" value="Genomic_DNA"/>
</dbReference>
<dbReference type="Proteomes" id="UP000019140">
    <property type="component" value="Unassembled WGS sequence"/>
</dbReference>
<name>W4MG42_9BACT</name>
<comment type="caution">
    <text evidence="1">The sequence shown here is derived from an EMBL/GenBank/DDBJ whole genome shotgun (WGS) entry which is preliminary data.</text>
</comment>
<proteinExistence type="predicted"/>
<dbReference type="HOGENOM" id="CLU_3133560_0_0_7"/>
<gene>
    <name evidence="1" type="ORF">ETSY2_01200</name>
</gene>